<name>A0A834R4S4_MARMO</name>
<sequence length="79" mass="8640">MNGDSASRQGCTQAGEPDEDLTSHHLSLFLSFCVILTALKLYPWTLVRAATPPYDPLLNRPPLHTKEKPALVPDLVTAV</sequence>
<evidence type="ECO:0000313" key="2">
    <source>
        <dbReference type="Proteomes" id="UP000662637"/>
    </source>
</evidence>
<dbReference type="EMBL" id="WJEC01000009">
    <property type="protein sequence ID" value="KAF7487358.1"/>
    <property type="molecule type" value="Genomic_DNA"/>
</dbReference>
<comment type="caution">
    <text evidence="1">The sequence shown here is derived from an EMBL/GenBank/DDBJ whole genome shotgun (WGS) entry which is preliminary data.</text>
</comment>
<proteinExistence type="predicted"/>
<protein>
    <submittedName>
        <fullName evidence="1">Uncharacterized protein</fullName>
    </submittedName>
</protein>
<evidence type="ECO:0000313" key="1">
    <source>
        <dbReference type="EMBL" id="KAF7487358.1"/>
    </source>
</evidence>
<organism evidence="1 2">
    <name type="scientific">Marmota monax</name>
    <name type="common">Woodchuck</name>
    <dbReference type="NCBI Taxonomy" id="9995"/>
    <lineage>
        <taxon>Eukaryota</taxon>
        <taxon>Metazoa</taxon>
        <taxon>Chordata</taxon>
        <taxon>Craniata</taxon>
        <taxon>Vertebrata</taxon>
        <taxon>Euteleostomi</taxon>
        <taxon>Mammalia</taxon>
        <taxon>Eutheria</taxon>
        <taxon>Euarchontoglires</taxon>
        <taxon>Glires</taxon>
        <taxon>Rodentia</taxon>
        <taxon>Sciuromorpha</taxon>
        <taxon>Sciuridae</taxon>
        <taxon>Xerinae</taxon>
        <taxon>Marmotini</taxon>
        <taxon>Marmota</taxon>
    </lineage>
</organism>
<dbReference type="AlphaFoldDB" id="A0A834R4S4"/>
<accession>A0A834R4S4</accession>
<dbReference type="Proteomes" id="UP000662637">
    <property type="component" value="Unassembled WGS sequence"/>
</dbReference>
<gene>
    <name evidence="1" type="ORF">GHT09_000279</name>
</gene>
<reference evidence="1" key="1">
    <citation type="submission" date="2020-08" db="EMBL/GenBank/DDBJ databases">
        <authorList>
            <person name="Shumante A."/>
            <person name="Zimin A.V."/>
            <person name="Puiu D."/>
            <person name="Salzberg S.L."/>
        </authorList>
    </citation>
    <scope>NUCLEOTIDE SEQUENCE</scope>
    <source>
        <strain evidence="1">WC2-LM</strain>
        <tissue evidence="1">Liver</tissue>
    </source>
</reference>